<dbReference type="InterPro" id="IPR008651">
    <property type="entry name" value="Uncharacterised_HicB"/>
</dbReference>
<dbReference type="Proteomes" id="UP000295543">
    <property type="component" value="Unassembled WGS sequence"/>
</dbReference>
<dbReference type="Gene3D" id="1.10.1220.10">
    <property type="entry name" value="Met repressor-like"/>
    <property type="match status" value="1"/>
</dbReference>
<dbReference type="Gene3D" id="3.10.450.50">
    <property type="match status" value="1"/>
</dbReference>
<accession>A0A4R5UD79</accession>
<dbReference type="InterPro" id="IPR004027">
    <property type="entry name" value="SEC_C_motif"/>
</dbReference>
<reference evidence="2 3" key="1">
    <citation type="submission" date="2019-03" db="EMBL/GenBank/DDBJ databases">
        <title>Luteimonas zhaokaii sp.nov., isolated from the rectal contents of Plateau pika in Yushu, Qinghai Province, China.</title>
        <authorList>
            <person name="Zhang G."/>
        </authorList>
    </citation>
    <scope>NUCLEOTIDE SEQUENCE [LARGE SCALE GENOMIC DNA]</scope>
    <source>
        <strain evidence="2 3">THG-MD21</strain>
    </source>
</reference>
<evidence type="ECO:0000256" key="1">
    <source>
        <dbReference type="SAM" id="MobiDB-lite"/>
    </source>
</evidence>
<evidence type="ECO:0000313" key="2">
    <source>
        <dbReference type="EMBL" id="TDK33183.1"/>
    </source>
</evidence>
<proteinExistence type="predicted"/>
<dbReference type="SUPFAM" id="SSF47598">
    <property type="entry name" value="Ribbon-helix-helix"/>
    <property type="match status" value="1"/>
</dbReference>
<gene>
    <name evidence="2" type="ORF">E2F49_03845</name>
</gene>
<evidence type="ECO:0000313" key="3">
    <source>
        <dbReference type="Proteomes" id="UP000295543"/>
    </source>
</evidence>
<keyword evidence="3" id="KW-1185">Reference proteome</keyword>
<dbReference type="Pfam" id="PF02810">
    <property type="entry name" value="SEC-C"/>
    <property type="match status" value="1"/>
</dbReference>
<name>A0A4R5UD79_9GAMM</name>
<dbReference type="AlphaFoldDB" id="A0A4R5UD79"/>
<dbReference type="InterPro" id="IPR013321">
    <property type="entry name" value="Arc_rbn_hlx_hlx"/>
</dbReference>
<dbReference type="Pfam" id="PF05534">
    <property type="entry name" value="HicB"/>
    <property type="match status" value="1"/>
</dbReference>
<organism evidence="2 3">
    <name type="scientific">Luteimonas terrae</name>
    <dbReference type="NCBI Taxonomy" id="1530191"/>
    <lineage>
        <taxon>Bacteria</taxon>
        <taxon>Pseudomonadati</taxon>
        <taxon>Pseudomonadota</taxon>
        <taxon>Gammaproteobacteria</taxon>
        <taxon>Lysobacterales</taxon>
        <taxon>Lysobacteraceae</taxon>
        <taxon>Luteimonas</taxon>
    </lineage>
</organism>
<dbReference type="RefSeq" id="WP_133392682.1">
    <property type="nucleotide sequence ID" value="NZ_SMTG01000002.1"/>
</dbReference>
<sequence>MNAPKPEIHKLNLRLPPELKQQLQIYADSVGVSLNAACLLAIRNYLPYAMKGVEQFEKNVPKPSLPRATKAQSAMPHRKAEPVLQRRVGRNESCPCMSGKKAKVCHPEWT</sequence>
<comment type="caution">
    <text evidence="2">The sequence shown here is derived from an EMBL/GenBank/DDBJ whole genome shotgun (WGS) entry which is preliminary data.</text>
</comment>
<feature type="region of interest" description="Disordered" evidence="1">
    <location>
        <begin position="60"/>
        <end position="81"/>
    </location>
</feature>
<dbReference type="EMBL" id="SMTG01000002">
    <property type="protein sequence ID" value="TDK33183.1"/>
    <property type="molecule type" value="Genomic_DNA"/>
</dbReference>
<dbReference type="SUPFAM" id="SSF103642">
    <property type="entry name" value="Sec-C motif"/>
    <property type="match status" value="1"/>
</dbReference>
<dbReference type="InterPro" id="IPR010985">
    <property type="entry name" value="Ribbon_hlx_hlx"/>
</dbReference>
<dbReference type="GO" id="GO:0006355">
    <property type="term" value="P:regulation of DNA-templated transcription"/>
    <property type="evidence" value="ECO:0007669"/>
    <property type="project" value="InterPro"/>
</dbReference>
<dbReference type="OrthoDB" id="570299at2"/>
<protein>
    <submittedName>
        <fullName evidence="2">Toxin-antitoxin system HicB family antitoxin</fullName>
    </submittedName>
</protein>